<proteinExistence type="predicted"/>
<evidence type="ECO:0000313" key="1">
    <source>
        <dbReference type="EMBL" id="CAG8741267.1"/>
    </source>
</evidence>
<evidence type="ECO:0000313" key="2">
    <source>
        <dbReference type="Proteomes" id="UP000789759"/>
    </source>
</evidence>
<sequence length="356" mass="41180">FMQDYIHNNEMDSIACLQSEFPLKTSIQTPRNMSPLMSTLNKRPLEKEVQQYSDNISVVCAFGKRTSEVALEIGEECAIELFSDRNTTPSIWTSDLEEYLDSILKEAGNDFKNRLYVKKPNELFRLYCEKILVDFYHLVDIHPKIDRKIRERKFIIYQISSIFKFYETTFFTLEFDWIESHSHFSKITKSETNPGIVTVGAKAIRNSDGLEIWHMEVAGGPSDATNKQTLGDTKKTIKSNILNLIEVLRNYIDCNVQLATKIKVYCTLVIGTRMTLYSLNMLPDGRFLSVELATASIPFSFHGRHQYKAVLRMMAIFHDEITKQEELIGEINRSVIQSEETTVRDVLKIPEEIFER</sequence>
<dbReference type="OrthoDB" id="2433122at2759"/>
<comment type="caution">
    <text evidence="1">The sequence shown here is derived from an EMBL/GenBank/DDBJ whole genome shotgun (WGS) entry which is preliminary data.</text>
</comment>
<feature type="non-terminal residue" evidence="1">
    <location>
        <position position="1"/>
    </location>
</feature>
<dbReference type="Proteomes" id="UP000789759">
    <property type="component" value="Unassembled WGS sequence"/>
</dbReference>
<gene>
    <name evidence="1" type="ORF">CPELLU_LOCUS14101</name>
</gene>
<name>A0A9N9IKN2_9GLOM</name>
<dbReference type="AlphaFoldDB" id="A0A9N9IKN2"/>
<accession>A0A9N9IKN2</accession>
<reference evidence="1" key="1">
    <citation type="submission" date="2021-06" db="EMBL/GenBank/DDBJ databases">
        <authorList>
            <person name="Kallberg Y."/>
            <person name="Tangrot J."/>
            <person name="Rosling A."/>
        </authorList>
    </citation>
    <scope>NUCLEOTIDE SEQUENCE</scope>
    <source>
        <strain evidence="1">FL966</strain>
    </source>
</reference>
<dbReference type="EMBL" id="CAJVQA010016133">
    <property type="protein sequence ID" value="CAG8741267.1"/>
    <property type="molecule type" value="Genomic_DNA"/>
</dbReference>
<organism evidence="1 2">
    <name type="scientific">Cetraspora pellucida</name>
    <dbReference type="NCBI Taxonomy" id="1433469"/>
    <lineage>
        <taxon>Eukaryota</taxon>
        <taxon>Fungi</taxon>
        <taxon>Fungi incertae sedis</taxon>
        <taxon>Mucoromycota</taxon>
        <taxon>Glomeromycotina</taxon>
        <taxon>Glomeromycetes</taxon>
        <taxon>Diversisporales</taxon>
        <taxon>Gigasporaceae</taxon>
        <taxon>Cetraspora</taxon>
    </lineage>
</organism>
<protein>
    <submittedName>
        <fullName evidence="1">19036_t:CDS:1</fullName>
    </submittedName>
</protein>
<keyword evidence="2" id="KW-1185">Reference proteome</keyword>